<dbReference type="EMBL" id="QGKW02001660">
    <property type="protein sequence ID" value="KAF2579211.1"/>
    <property type="molecule type" value="Genomic_DNA"/>
</dbReference>
<dbReference type="Proteomes" id="UP000712281">
    <property type="component" value="Unassembled WGS sequence"/>
</dbReference>
<protein>
    <submittedName>
        <fullName evidence="2">Uncharacterized protein</fullName>
    </submittedName>
</protein>
<dbReference type="AlphaFoldDB" id="A0A8S9JAG1"/>
<name>A0A8S9JAG1_BRACR</name>
<feature type="compositionally biased region" description="Basic and acidic residues" evidence="1">
    <location>
        <begin position="9"/>
        <end position="23"/>
    </location>
</feature>
<comment type="caution">
    <text evidence="2">The sequence shown here is derived from an EMBL/GenBank/DDBJ whole genome shotgun (WGS) entry which is preliminary data.</text>
</comment>
<feature type="region of interest" description="Disordered" evidence="1">
    <location>
        <begin position="1"/>
        <end position="32"/>
    </location>
</feature>
<sequence length="191" mass="21176">MLSRKRRASKGEAKEMAQTEERTVNGGKGAGTYDNIHVYTDDRLDIGRGQDEPVLYGRGLSLQFMMSRDEIHGLARPAPVVRVSCHGHHRGQLLAALHGRGSASEDDVSGRIPRTGRARVVWPRSSAWIMPRTPSGRGAWPRFVCSKCFSDRNLRTAFVRKAHPLSTSSTPPHLLNSIKPTYLAQTFKTST</sequence>
<reference evidence="2" key="1">
    <citation type="submission" date="2019-12" db="EMBL/GenBank/DDBJ databases">
        <title>Genome sequencing and annotation of Brassica cretica.</title>
        <authorList>
            <person name="Studholme D.J."/>
            <person name="Sarris P.F."/>
        </authorList>
    </citation>
    <scope>NUCLEOTIDE SEQUENCE</scope>
    <source>
        <strain evidence="2">PFS-001/15</strain>
        <tissue evidence="2">Leaf</tissue>
    </source>
</reference>
<organism evidence="2 3">
    <name type="scientific">Brassica cretica</name>
    <name type="common">Mustard</name>
    <dbReference type="NCBI Taxonomy" id="69181"/>
    <lineage>
        <taxon>Eukaryota</taxon>
        <taxon>Viridiplantae</taxon>
        <taxon>Streptophyta</taxon>
        <taxon>Embryophyta</taxon>
        <taxon>Tracheophyta</taxon>
        <taxon>Spermatophyta</taxon>
        <taxon>Magnoliopsida</taxon>
        <taxon>eudicotyledons</taxon>
        <taxon>Gunneridae</taxon>
        <taxon>Pentapetalae</taxon>
        <taxon>rosids</taxon>
        <taxon>malvids</taxon>
        <taxon>Brassicales</taxon>
        <taxon>Brassicaceae</taxon>
        <taxon>Brassiceae</taxon>
        <taxon>Brassica</taxon>
    </lineage>
</organism>
<evidence type="ECO:0000256" key="1">
    <source>
        <dbReference type="SAM" id="MobiDB-lite"/>
    </source>
</evidence>
<accession>A0A8S9JAG1</accession>
<evidence type="ECO:0000313" key="2">
    <source>
        <dbReference type="EMBL" id="KAF2579211.1"/>
    </source>
</evidence>
<proteinExistence type="predicted"/>
<gene>
    <name evidence="2" type="ORF">F2Q68_00006043</name>
</gene>
<evidence type="ECO:0000313" key="3">
    <source>
        <dbReference type="Proteomes" id="UP000712281"/>
    </source>
</evidence>